<evidence type="ECO:0000313" key="2">
    <source>
        <dbReference type="EMBL" id="CAH9134255.1"/>
    </source>
</evidence>
<dbReference type="InterPro" id="IPR012340">
    <property type="entry name" value="NA-bd_OB-fold"/>
</dbReference>
<proteinExistence type="predicted"/>
<organism evidence="2 3">
    <name type="scientific">Cuscuta epithymum</name>
    <dbReference type="NCBI Taxonomy" id="186058"/>
    <lineage>
        <taxon>Eukaryota</taxon>
        <taxon>Viridiplantae</taxon>
        <taxon>Streptophyta</taxon>
        <taxon>Embryophyta</taxon>
        <taxon>Tracheophyta</taxon>
        <taxon>Spermatophyta</taxon>
        <taxon>Magnoliopsida</taxon>
        <taxon>eudicotyledons</taxon>
        <taxon>Gunneridae</taxon>
        <taxon>Pentapetalae</taxon>
        <taxon>asterids</taxon>
        <taxon>lamiids</taxon>
        <taxon>Solanales</taxon>
        <taxon>Convolvulaceae</taxon>
        <taxon>Cuscuteae</taxon>
        <taxon>Cuscuta</taxon>
        <taxon>Cuscuta subgen. Cuscuta</taxon>
    </lineage>
</organism>
<feature type="domain" description="Replication protein A 70 kDa DNA-binding subunit B/D first OB fold" evidence="1">
    <location>
        <begin position="1"/>
        <end position="67"/>
    </location>
</feature>
<dbReference type="InterPro" id="IPR003871">
    <property type="entry name" value="RFA1B/D_OB_1st"/>
</dbReference>
<dbReference type="Proteomes" id="UP001152523">
    <property type="component" value="Unassembled WGS sequence"/>
</dbReference>
<dbReference type="Gene3D" id="2.40.50.140">
    <property type="entry name" value="Nucleic acid-binding proteins"/>
    <property type="match status" value="1"/>
</dbReference>
<reference evidence="2" key="1">
    <citation type="submission" date="2022-07" db="EMBL/GenBank/DDBJ databases">
        <authorList>
            <person name="Macas J."/>
            <person name="Novak P."/>
            <person name="Neumann P."/>
        </authorList>
    </citation>
    <scope>NUCLEOTIDE SEQUENCE</scope>
</reference>
<dbReference type="SUPFAM" id="SSF50249">
    <property type="entry name" value="Nucleic acid-binding proteins"/>
    <property type="match status" value="1"/>
</dbReference>
<dbReference type="PANTHER" id="PTHR47165">
    <property type="entry name" value="OS03G0429900 PROTEIN"/>
    <property type="match status" value="1"/>
</dbReference>
<evidence type="ECO:0000259" key="1">
    <source>
        <dbReference type="Pfam" id="PF02721"/>
    </source>
</evidence>
<name>A0AAV0FFL1_9ASTE</name>
<dbReference type="CDD" id="cd04480">
    <property type="entry name" value="RPA1_DBD_A_like"/>
    <property type="match status" value="1"/>
</dbReference>
<dbReference type="Pfam" id="PF02721">
    <property type="entry name" value="DUF223"/>
    <property type="match status" value="1"/>
</dbReference>
<protein>
    <recommendedName>
        <fullName evidence="1">Replication protein A 70 kDa DNA-binding subunit B/D first OB fold domain-containing protein</fullName>
    </recommendedName>
</protein>
<evidence type="ECO:0000313" key="3">
    <source>
        <dbReference type="Proteomes" id="UP001152523"/>
    </source>
</evidence>
<dbReference type="EMBL" id="CAMAPF010000981">
    <property type="protein sequence ID" value="CAH9134255.1"/>
    <property type="molecule type" value="Genomic_DNA"/>
</dbReference>
<sequence length="142" mass="16268">MVLIDEEGDYVHASIKSGYVHTLRPKIKEGMIHIIRNFSVLPNKEEYRVVADNKIMIQFFHNTIIKEVKGEAIEVPNYKIMLNASSNIHNICFNCAGNLCLSTSPSSLVYIDLDIDECNKLKTLWSAHFLGEPINHHPYRIK</sequence>
<dbReference type="PANTHER" id="PTHR47165:SF4">
    <property type="entry name" value="OS03G0429900 PROTEIN"/>
    <property type="match status" value="1"/>
</dbReference>
<comment type="caution">
    <text evidence="2">The sequence shown here is derived from an EMBL/GenBank/DDBJ whole genome shotgun (WGS) entry which is preliminary data.</text>
</comment>
<accession>A0AAV0FFL1</accession>
<keyword evidence="3" id="KW-1185">Reference proteome</keyword>
<dbReference type="AlphaFoldDB" id="A0AAV0FFL1"/>
<gene>
    <name evidence="2" type="ORF">CEPIT_LOCUS33577</name>
</gene>